<dbReference type="AlphaFoldDB" id="A0AA39I522"/>
<keyword evidence="2" id="KW-1185">Reference proteome</keyword>
<reference evidence="1" key="1">
    <citation type="submission" date="2023-06" db="EMBL/GenBank/DDBJ databases">
        <title>Genomic analysis of the entomopathogenic nematode Steinernema hermaphroditum.</title>
        <authorList>
            <person name="Schwarz E.M."/>
            <person name="Heppert J.K."/>
            <person name="Baniya A."/>
            <person name="Schwartz H.T."/>
            <person name="Tan C.-H."/>
            <person name="Antoshechkin I."/>
            <person name="Sternberg P.W."/>
            <person name="Goodrich-Blair H."/>
            <person name="Dillman A.R."/>
        </authorList>
    </citation>
    <scope>NUCLEOTIDE SEQUENCE</scope>
    <source>
        <strain evidence="1">PS9179</strain>
        <tissue evidence="1">Whole animal</tissue>
    </source>
</reference>
<accession>A0AA39I522</accession>
<gene>
    <name evidence="1" type="ORF">QR680_013302</name>
</gene>
<proteinExistence type="predicted"/>
<comment type="caution">
    <text evidence="1">The sequence shown here is derived from an EMBL/GenBank/DDBJ whole genome shotgun (WGS) entry which is preliminary data.</text>
</comment>
<dbReference type="EMBL" id="JAUCMV010000002">
    <property type="protein sequence ID" value="KAK0417967.1"/>
    <property type="molecule type" value="Genomic_DNA"/>
</dbReference>
<evidence type="ECO:0000313" key="1">
    <source>
        <dbReference type="EMBL" id="KAK0417967.1"/>
    </source>
</evidence>
<name>A0AA39I522_9BILA</name>
<organism evidence="1 2">
    <name type="scientific">Steinernema hermaphroditum</name>
    <dbReference type="NCBI Taxonomy" id="289476"/>
    <lineage>
        <taxon>Eukaryota</taxon>
        <taxon>Metazoa</taxon>
        <taxon>Ecdysozoa</taxon>
        <taxon>Nematoda</taxon>
        <taxon>Chromadorea</taxon>
        <taxon>Rhabditida</taxon>
        <taxon>Tylenchina</taxon>
        <taxon>Panagrolaimomorpha</taxon>
        <taxon>Strongyloidoidea</taxon>
        <taxon>Steinernematidae</taxon>
        <taxon>Steinernema</taxon>
    </lineage>
</organism>
<protein>
    <submittedName>
        <fullName evidence="1">Uncharacterized protein</fullName>
    </submittedName>
</protein>
<evidence type="ECO:0000313" key="2">
    <source>
        <dbReference type="Proteomes" id="UP001175271"/>
    </source>
</evidence>
<dbReference type="Proteomes" id="UP001175271">
    <property type="component" value="Unassembled WGS sequence"/>
</dbReference>
<sequence>MGDISILAASKKSLAQRATRFIIARLLSQYTEPTEKVGLGEIRLLYLTEALWSENGPRSLGKDPFVDIQQAVAVLTSPEIANLALGKDDSGVPGMEDRKSCYISVNGGNRSIPGISFQQVEVILKRAD</sequence>